<accession>A0ABV7IWH4</accession>
<evidence type="ECO:0000313" key="2">
    <source>
        <dbReference type="Proteomes" id="UP001595604"/>
    </source>
</evidence>
<organism evidence="1 2">
    <name type="scientific">Novosphingobium bradum</name>
    <dbReference type="NCBI Taxonomy" id="1737444"/>
    <lineage>
        <taxon>Bacteria</taxon>
        <taxon>Pseudomonadati</taxon>
        <taxon>Pseudomonadota</taxon>
        <taxon>Alphaproteobacteria</taxon>
        <taxon>Sphingomonadales</taxon>
        <taxon>Sphingomonadaceae</taxon>
        <taxon>Novosphingobium</taxon>
    </lineage>
</organism>
<proteinExistence type="predicted"/>
<name>A0ABV7IWH4_9SPHN</name>
<comment type="caution">
    <text evidence="1">The sequence shown here is derived from an EMBL/GenBank/DDBJ whole genome shotgun (WGS) entry which is preliminary data.</text>
</comment>
<protein>
    <submittedName>
        <fullName evidence="1">Uncharacterized protein</fullName>
    </submittedName>
</protein>
<gene>
    <name evidence="1" type="ORF">ACFOD9_13820</name>
</gene>
<reference evidence="2" key="1">
    <citation type="journal article" date="2019" name="Int. J. Syst. Evol. Microbiol.">
        <title>The Global Catalogue of Microorganisms (GCM) 10K type strain sequencing project: providing services to taxonomists for standard genome sequencing and annotation.</title>
        <authorList>
            <consortium name="The Broad Institute Genomics Platform"/>
            <consortium name="The Broad Institute Genome Sequencing Center for Infectious Disease"/>
            <person name="Wu L."/>
            <person name="Ma J."/>
        </authorList>
    </citation>
    <scope>NUCLEOTIDE SEQUENCE [LARGE SCALE GENOMIC DNA]</scope>
    <source>
        <strain evidence="2">KCTC 42984</strain>
    </source>
</reference>
<dbReference type="RefSeq" id="WP_379510712.1">
    <property type="nucleotide sequence ID" value="NZ_JBHRTQ010000013.1"/>
</dbReference>
<keyword evidence="2" id="KW-1185">Reference proteome</keyword>
<sequence length="62" mass="6645">MDERALICAWLERYIAELEILAEAGPTGAAARAAGELDAARAILWSIESGDYLTDLGGNRSH</sequence>
<dbReference type="Proteomes" id="UP001595604">
    <property type="component" value="Unassembled WGS sequence"/>
</dbReference>
<dbReference type="EMBL" id="JBHRTQ010000013">
    <property type="protein sequence ID" value="MFC3175333.1"/>
    <property type="molecule type" value="Genomic_DNA"/>
</dbReference>
<evidence type="ECO:0000313" key="1">
    <source>
        <dbReference type="EMBL" id="MFC3175333.1"/>
    </source>
</evidence>